<accession>A0A1M6T0I9</accession>
<proteinExistence type="inferred from homology"/>
<dbReference type="InterPro" id="IPR051448">
    <property type="entry name" value="CdaR-like_regulators"/>
</dbReference>
<dbReference type="InterPro" id="IPR041522">
    <property type="entry name" value="CdaR_GGDEF"/>
</dbReference>
<sequence length="342" mass="40356">MLQRKVSNLFSDIISNIDIEVNLIDDSGYIIESTKKDKVGLIDKFIANKKIIRDEVIEGENYIYYVNCDAKKVISFKECEGTNRNLIELMGKMILQEIKIQLTKKDFLVDLIKEKFDEDEIIKYCNYYDININNDFLVVLIEIDENLHDEVEKMIIEAYDEVEVLKFSKNKILLILNSDIEIYEKVLNIYNDIYVELINNCKIGIGTKVESIFMLSTSYKKALLALKYGKIFYEHKDIYFYNSMMIPFLIDNMEYKTLKELSENINDKLEKIIKNSELISTAQKFFENNLNITDTAKQLFIHRNTLIYRINKIQKITGYDLRKFEDAMNFMIALFIVKYINS</sequence>
<dbReference type="RefSeq" id="WP_072968502.1">
    <property type="nucleotide sequence ID" value="NZ_FRAJ01000022.1"/>
</dbReference>
<dbReference type="PANTHER" id="PTHR33744">
    <property type="entry name" value="CARBOHYDRATE DIACID REGULATOR"/>
    <property type="match status" value="1"/>
</dbReference>
<protein>
    <submittedName>
        <fullName evidence="4">Carbohydrate diacid regulator</fullName>
    </submittedName>
</protein>
<keyword evidence="5" id="KW-1185">Reference proteome</keyword>
<dbReference type="AlphaFoldDB" id="A0A1M6T0I9"/>
<evidence type="ECO:0000259" key="3">
    <source>
        <dbReference type="Pfam" id="PF17853"/>
    </source>
</evidence>
<dbReference type="EMBL" id="FRAJ01000022">
    <property type="protein sequence ID" value="SHK50445.1"/>
    <property type="molecule type" value="Genomic_DNA"/>
</dbReference>
<dbReference type="InterPro" id="IPR042070">
    <property type="entry name" value="PucR_C-HTH_sf"/>
</dbReference>
<dbReference type="Pfam" id="PF13556">
    <property type="entry name" value="HTH_30"/>
    <property type="match status" value="1"/>
</dbReference>
<organism evidence="4 5">
    <name type="scientific">Caminicella sporogenes DSM 14501</name>
    <dbReference type="NCBI Taxonomy" id="1121266"/>
    <lineage>
        <taxon>Bacteria</taxon>
        <taxon>Bacillati</taxon>
        <taxon>Bacillota</taxon>
        <taxon>Clostridia</taxon>
        <taxon>Peptostreptococcales</taxon>
        <taxon>Caminicellaceae</taxon>
        <taxon>Caminicella</taxon>
    </lineage>
</organism>
<dbReference type="PANTHER" id="PTHR33744:SF16">
    <property type="entry name" value="CARBOHYDRATE DIACID REGULATOR"/>
    <property type="match status" value="1"/>
</dbReference>
<name>A0A1M6T0I9_9FIRM</name>
<dbReference type="Proteomes" id="UP000184082">
    <property type="component" value="Unassembled WGS sequence"/>
</dbReference>
<dbReference type="Gene3D" id="1.10.10.2840">
    <property type="entry name" value="PucR C-terminal helix-turn-helix domain"/>
    <property type="match status" value="1"/>
</dbReference>
<gene>
    <name evidence="4" type="ORF">SAMN02745883_02203</name>
</gene>
<evidence type="ECO:0000313" key="4">
    <source>
        <dbReference type="EMBL" id="SHK50445.1"/>
    </source>
</evidence>
<dbReference type="InterPro" id="IPR025736">
    <property type="entry name" value="PucR_C-HTH_dom"/>
</dbReference>
<feature type="domain" description="PucR C-terminal helix-turn-helix" evidence="2">
    <location>
        <begin position="278"/>
        <end position="334"/>
    </location>
</feature>
<evidence type="ECO:0000259" key="2">
    <source>
        <dbReference type="Pfam" id="PF13556"/>
    </source>
</evidence>
<feature type="domain" description="CdaR GGDEF-like" evidence="3">
    <location>
        <begin position="117"/>
        <end position="227"/>
    </location>
</feature>
<evidence type="ECO:0000313" key="5">
    <source>
        <dbReference type="Proteomes" id="UP000184082"/>
    </source>
</evidence>
<dbReference type="Pfam" id="PF17853">
    <property type="entry name" value="GGDEF_2"/>
    <property type="match status" value="1"/>
</dbReference>
<reference evidence="4 5" key="1">
    <citation type="submission" date="2016-11" db="EMBL/GenBank/DDBJ databases">
        <authorList>
            <person name="Jaros S."/>
            <person name="Januszkiewicz K."/>
            <person name="Wedrychowicz H."/>
        </authorList>
    </citation>
    <scope>NUCLEOTIDE SEQUENCE [LARGE SCALE GENOMIC DNA]</scope>
    <source>
        <strain evidence="4 5">DSM 14501</strain>
    </source>
</reference>
<comment type="similarity">
    <text evidence="1">Belongs to the CdaR family.</text>
</comment>
<dbReference type="STRING" id="1121266.SAMN02745883_02203"/>
<evidence type="ECO:0000256" key="1">
    <source>
        <dbReference type="ARBA" id="ARBA00006754"/>
    </source>
</evidence>